<organism evidence="1 2">
    <name type="scientific">Bacillus phage PBC4</name>
    <dbReference type="NCBI Taxonomy" id="1675028"/>
    <lineage>
        <taxon>Viruses</taxon>
        <taxon>Duplodnaviria</taxon>
        <taxon>Heunggongvirae</taxon>
        <taxon>Uroviricota</taxon>
        <taxon>Caudoviricetes</taxon>
        <taxon>Sejongvirinae</taxon>
        <taxon>Yihwangvirus</taxon>
        <taxon>Yihwangvirus PBC4</taxon>
    </lineage>
</organism>
<proteinExistence type="predicted"/>
<name>A0A1D6X876_9CAUD</name>
<reference evidence="1 2" key="1">
    <citation type="journal article" date="2016" name="FEMS Microbiol. Lett.">
        <title>Characterization of LysPBC4, a novel Bacillus cereus-specific endolysin of bacteriophage PBC4.</title>
        <authorList>
            <person name="Na H."/>
            <person name="Kong M."/>
            <person name="Ryu S."/>
        </authorList>
    </citation>
    <scope>NUCLEOTIDE SEQUENCE [LARGE SCALE GENOMIC DNA]</scope>
</reference>
<dbReference type="Proteomes" id="UP000224963">
    <property type="component" value="Segment"/>
</dbReference>
<keyword evidence="2" id="KW-1185">Reference proteome</keyword>
<sequence length="65" mass="7461">MKTKENYLLLGVMNDGTVKTSKVIKTEEPEATDFNVIKGQMSNLLGSGRRKDWYFRTHLIEIQGE</sequence>
<dbReference type="EMBL" id="KT070866">
    <property type="protein sequence ID" value="AKQ08224.1"/>
    <property type="molecule type" value="Genomic_DNA"/>
</dbReference>
<gene>
    <name evidence="1" type="ORF">PBC4_032</name>
</gene>
<evidence type="ECO:0000313" key="2">
    <source>
        <dbReference type="Proteomes" id="UP000224963"/>
    </source>
</evidence>
<protein>
    <submittedName>
        <fullName evidence="1">Uncharacterized protein</fullName>
    </submittedName>
</protein>
<accession>A0A1D6X876</accession>
<evidence type="ECO:0000313" key="1">
    <source>
        <dbReference type="EMBL" id="AKQ08224.1"/>
    </source>
</evidence>